<dbReference type="EMBL" id="CAJVQC010094568">
    <property type="protein sequence ID" value="CAG8827883.1"/>
    <property type="molecule type" value="Genomic_DNA"/>
</dbReference>
<evidence type="ECO:0000313" key="1">
    <source>
        <dbReference type="EMBL" id="CAG8827883.1"/>
    </source>
</evidence>
<protein>
    <submittedName>
        <fullName evidence="1">19054_t:CDS:1</fullName>
    </submittedName>
</protein>
<organism evidence="1 2">
    <name type="scientific">Racocetra persica</name>
    <dbReference type="NCBI Taxonomy" id="160502"/>
    <lineage>
        <taxon>Eukaryota</taxon>
        <taxon>Fungi</taxon>
        <taxon>Fungi incertae sedis</taxon>
        <taxon>Mucoromycota</taxon>
        <taxon>Glomeromycotina</taxon>
        <taxon>Glomeromycetes</taxon>
        <taxon>Diversisporales</taxon>
        <taxon>Gigasporaceae</taxon>
        <taxon>Racocetra</taxon>
    </lineage>
</organism>
<accession>A0ACA9S8C8</accession>
<keyword evidence="2" id="KW-1185">Reference proteome</keyword>
<feature type="non-terminal residue" evidence="1">
    <location>
        <position position="67"/>
    </location>
</feature>
<comment type="caution">
    <text evidence="1">The sequence shown here is derived from an EMBL/GenBank/DDBJ whole genome shotgun (WGS) entry which is preliminary data.</text>
</comment>
<reference evidence="1" key="1">
    <citation type="submission" date="2021-06" db="EMBL/GenBank/DDBJ databases">
        <authorList>
            <person name="Kallberg Y."/>
            <person name="Tangrot J."/>
            <person name="Rosling A."/>
        </authorList>
    </citation>
    <scope>NUCLEOTIDE SEQUENCE</scope>
    <source>
        <strain evidence="1">MA461A</strain>
    </source>
</reference>
<sequence length="67" mass="7295">MSTSNEATNVGIVSRTETCTCCGKLKPIAEFTRMSGSRIAVNTSCNTCSDQDKRYRANKKAKSISDK</sequence>
<evidence type="ECO:0000313" key="2">
    <source>
        <dbReference type="Proteomes" id="UP000789920"/>
    </source>
</evidence>
<name>A0ACA9S8C8_9GLOM</name>
<gene>
    <name evidence="1" type="ORF">RPERSI_LOCUS27087</name>
</gene>
<dbReference type="Proteomes" id="UP000789920">
    <property type="component" value="Unassembled WGS sequence"/>
</dbReference>
<proteinExistence type="predicted"/>